<feature type="region of interest" description="Disordered" evidence="1">
    <location>
        <begin position="17"/>
        <end position="45"/>
    </location>
</feature>
<organism evidence="3 4">
    <name type="scientific">Electrophorus voltai</name>
    <dbReference type="NCBI Taxonomy" id="2609070"/>
    <lineage>
        <taxon>Eukaryota</taxon>
        <taxon>Metazoa</taxon>
        <taxon>Chordata</taxon>
        <taxon>Craniata</taxon>
        <taxon>Vertebrata</taxon>
        <taxon>Euteleostomi</taxon>
        <taxon>Actinopterygii</taxon>
        <taxon>Neopterygii</taxon>
        <taxon>Teleostei</taxon>
        <taxon>Ostariophysi</taxon>
        <taxon>Gymnotiformes</taxon>
        <taxon>Gymnotoidei</taxon>
        <taxon>Gymnotidae</taxon>
        <taxon>Electrophorus</taxon>
    </lineage>
</organism>
<evidence type="ECO:0000313" key="3">
    <source>
        <dbReference type="EMBL" id="KAK1794637.1"/>
    </source>
</evidence>
<dbReference type="InterPro" id="IPR056924">
    <property type="entry name" value="SH3_Tf2-1"/>
</dbReference>
<dbReference type="Pfam" id="PF24626">
    <property type="entry name" value="SH3_Tf2-1"/>
    <property type="match status" value="1"/>
</dbReference>
<gene>
    <name evidence="3" type="ORF">P4O66_001353</name>
</gene>
<accession>A0AAD8Z861</accession>
<sequence length="218" mass="23339">MQRTGLGGNSQETVLCHRGLQKKGRPKAGSDSPVRAGTESMGHHQGWPGGPLALWAKYEGPYTITSRVNEVTYRLGLPGHSQASRAFHVSALKPVVEGPLSEKGGPLGAPPMLPEIRVSRPIGCEWTSMWTSLYGYLPCSSHDARPTGAPVRATILGGLPLLNPAPEMELAPEPPQLPVTHNPTPVLGPYAPESLSEPRKKYAKEAWPGKKPTPSLLL</sequence>
<dbReference type="AlphaFoldDB" id="A0AAD8Z861"/>
<keyword evidence="4" id="KW-1185">Reference proteome</keyword>
<protein>
    <recommendedName>
        <fullName evidence="2">Tf2-1-like SH3-like domain-containing protein</fullName>
    </recommendedName>
</protein>
<feature type="domain" description="Tf2-1-like SH3-like" evidence="2">
    <location>
        <begin position="54"/>
        <end position="95"/>
    </location>
</feature>
<name>A0AAD8Z861_9TELE</name>
<comment type="caution">
    <text evidence="3">The sequence shown here is derived from an EMBL/GenBank/DDBJ whole genome shotgun (WGS) entry which is preliminary data.</text>
</comment>
<dbReference type="Proteomes" id="UP001239994">
    <property type="component" value="Unassembled WGS sequence"/>
</dbReference>
<proteinExistence type="predicted"/>
<dbReference type="EMBL" id="JAROKS010000016">
    <property type="protein sequence ID" value="KAK1794637.1"/>
    <property type="molecule type" value="Genomic_DNA"/>
</dbReference>
<feature type="region of interest" description="Disordered" evidence="1">
    <location>
        <begin position="166"/>
        <end position="218"/>
    </location>
</feature>
<evidence type="ECO:0000313" key="4">
    <source>
        <dbReference type="Proteomes" id="UP001239994"/>
    </source>
</evidence>
<feature type="compositionally biased region" description="Basic and acidic residues" evidence="1">
    <location>
        <begin position="196"/>
        <end position="208"/>
    </location>
</feature>
<evidence type="ECO:0000256" key="1">
    <source>
        <dbReference type="SAM" id="MobiDB-lite"/>
    </source>
</evidence>
<reference evidence="3" key="1">
    <citation type="submission" date="2023-03" db="EMBL/GenBank/DDBJ databases">
        <title>Electrophorus voltai genome.</title>
        <authorList>
            <person name="Bian C."/>
        </authorList>
    </citation>
    <scope>NUCLEOTIDE SEQUENCE</scope>
    <source>
        <strain evidence="3">CB-2022</strain>
        <tissue evidence="3">Muscle</tissue>
    </source>
</reference>
<evidence type="ECO:0000259" key="2">
    <source>
        <dbReference type="Pfam" id="PF24626"/>
    </source>
</evidence>